<gene>
    <name evidence="2" type="ORF">HGG69_03050</name>
</gene>
<keyword evidence="3" id="KW-1185">Reference proteome</keyword>
<dbReference type="Gene3D" id="3.90.320.10">
    <property type="match status" value="1"/>
</dbReference>
<dbReference type="InterPro" id="IPR011604">
    <property type="entry name" value="PDDEXK-like_dom_sf"/>
</dbReference>
<dbReference type="InterPro" id="IPR019080">
    <property type="entry name" value="YqaJ_viral_recombinase"/>
</dbReference>
<evidence type="ECO:0000313" key="2">
    <source>
        <dbReference type="EMBL" id="QJG67256.1"/>
    </source>
</evidence>
<proteinExistence type="predicted"/>
<feature type="domain" description="YqaJ viral recombinase" evidence="1">
    <location>
        <begin position="48"/>
        <end position="175"/>
    </location>
</feature>
<dbReference type="InterPro" id="IPR011335">
    <property type="entry name" value="Restrct_endonuc-II-like"/>
</dbReference>
<accession>A0A858U986</accession>
<evidence type="ECO:0000313" key="3">
    <source>
        <dbReference type="Proteomes" id="UP000501060"/>
    </source>
</evidence>
<protein>
    <submittedName>
        <fullName evidence="2">YqaJ viral recombinase family protein</fullName>
    </submittedName>
</protein>
<dbReference type="SUPFAM" id="SSF52980">
    <property type="entry name" value="Restriction endonuclease-like"/>
    <property type="match status" value="1"/>
</dbReference>
<dbReference type="AlphaFoldDB" id="A0A858U986"/>
<dbReference type="Proteomes" id="UP000501060">
    <property type="component" value="Chromosome"/>
</dbReference>
<organism evidence="2 3">
    <name type="scientific">Mycoplasma phocoenae</name>
    <dbReference type="NCBI Taxonomy" id="754517"/>
    <lineage>
        <taxon>Bacteria</taxon>
        <taxon>Bacillati</taxon>
        <taxon>Mycoplasmatota</taxon>
        <taxon>Mollicutes</taxon>
        <taxon>Mycoplasmataceae</taxon>
        <taxon>Mycoplasma</taxon>
    </lineage>
</organism>
<dbReference type="Pfam" id="PF09588">
    <property type="entry name" value="YqaJ"/>
    <property type="match status" value="1"/>
</dbReference>
<reference evidence="2 3" key="1">
    <citation type="submission" date="2020-04" db="EMBL/GenBank/DDBJ databases">
        <title>Novel Mycoplasma species detected in Phocoena phocoena (harbor porpoise) from the USA.</title>
        <authorList>
            <person name="Volokhov D.V."/>
        </authorList>
    </citation>
    <scope>NUCLEOTIDE SEQUENCE [LARGE SCALE GENOMIC DNA]</scope>
    <source>
        <strain evidence="2 3">Phocoena C-264-GEN</strain>
    </source>
</reference>
<dbReference type="RefSeq" id="WP_169605305.1">
    <property type="nucleotide sequence ID" value="NZ_CP051481.1"/>
</dbReference>
<sequence>MSKILSSRKYYNGQHYFLDEENQVIKLEENFHRDLLKNPVGSFKGFKKIGGSSIGNALNLNQFNNEFLAFCHIARLSMPVLDPKYVNAGVAIEPKMIDLLEKRTQRIVKTFPAQEYNYDYFKHKHDILGGIPDGYIESQKIVIEIKTAGEAKQAQWEQYGIPSSYLKQAQLYSHLMGANHYAIAAVFLKEEDYKEPNNVDVSQRNTLLKIFPLDKTVAEDDIKKVVDWFELYSKKGISPRYEVAPNKDLIEYLSCKNYDEWFNLYLKWRSEGKIVENE</sequence>
<dbReference type="EMBL" id="CP051481">
    <property type="protein sequence ID" value="QJG67256.1"/>
    <property type="molecule type" value="Genomic_DNA"/>
</dbReference>
<name>A0A858U986_9MOLU</name>
<dbReference type="NCBIfam" id="NF045870">
    <property type="entry name" value="MAGa7180_fam_nucl"/>
    <property type="match status" value="1"/>
</dbReference>
<dbReference type="KEGG" id="mphe:HGG69_03050"/>
<evidence type="ECO:0000259" key="1">
    <source>
        <dbReference type="Pfam" id="PF09588"/>
    </source>
</evidence>